<dbReference type="Pfam" id="PF12680">
    <property type="entry name" value="SnoaL_2"/>
    <property type="match status" value="1"/>
</dbReference>
<dbReference type="InterPro" id="IPR037401">
    <property type="entry name" value="SnoaL-like"/>
</dbReference>
<evidence type="ECO:0000313" key="3">
    <source>
        <dbReference type="Proteomes" id="UP000518300"/>
    </source>
</evidence>
<evidence type="ECO:0000313" key="2">
    <source>
        <dbReference type="EMBL" id="NMO17595.1"/>
    </source>
</evidence>
<dbReference type="Gene3D" id="3.10.450.50">
    <property type="match status" value="1"/>
</dbReference>
<keyword evidence="3" id="KW-1185">Reference proteome</keyword>
<dbReference type="InterPro" id="IPR032710">
    <property type="entry name" value="NTF2-like_dom_sf"/>
</dbReference>
<feature type="domain" description="SnoaL-like" evidence="1">
    <location>
        <begin position="13"/>
        <end position="115"/>
    </location>
</feature>
<dbReference type="EMBL" id="JABBJJ010000104">
    <property type="protein sequence ID" value="NMO17595.1"/>
    <property type="molecule type" value="Genomic_DNA"/>
</dbReference>
<dbReference type="Proteomes" id="UP000518300">
    <property type="component" value="Unassembled WGS sequence"/>
</dbReference>
<dbReference type="AlphaFoldDB" id="A0A848LIP0"/>
<proteinExistence type="predicted"/>
<protein>
    <submittedName>
        <fullName evidence="2">DUF4440 domain-containing protein</fullName>
    </submittedName>
</protein>
<reference evidence="2 3" key="1">
    <citation type="submission" date="2020-04" db="EMBL/GenBank/DDBJ databases">
        <title>Draft genome of Pyxidicoccus fallax type strain.</title>
        <authorList>
            <person name="Whitworth D.E."/>
        </authorList>
    </citation>
    <scope>NUCLEOTIDE SEQUENCE [LARGE SCALE GENOMIC DNA]</scope>
    <source>
        <strain evidence="2 3">DSM 14698</strain>
    </source>
</reference>
<name>A0A848LIP0_9BACT</name>
<comment type="caution">
    <text evidence="2">The sequence shown here is derived from an EMBL/GenBank/DDBJ whole genome shotgun (WGS) entry which is preliminary data.</text>
</comment>
<gene>
    <name evidence="2" type="ORF">HG543_22405</name>
</gene>
<dbReference type="SUPFAM" id="SSF54427">
    <property type="entry name" value="NTF2-like"/>
    <property type="match status" value="1"/>
</dbReference>
<evidence type="ECO:0000259" key="1">
    <source>
        <dbReference type="Pfam" id="PF12680"/>
    </source>
</evidence>
<accession>A0A848LIP0</accession>
<dbReference type="RefSeq" id="WP_169346877.1">
    <property type="nucleotide sequence ID" value="NZ_JABBJJ010000104.1"/>
</dbReference>
<organism evidence="2 3">
    <name type="scientific">Pyxidicoccus fallax</name>
    <dbReference type="NCBI Taxonomy" id="394095"/>
    <lineage>
        <taxon>Bacteria</taxon>
        <taxon>Pseudomonadati</taxon>
        <taxon>Myxococcota</taxon>
        <taxon>Myxococcia</taxon>
        <taxon>Myxococcales</taxon>
        <taxon>Cystobacterineae</taxon>
        <taxon>Myxococcaceae</taxon>
        <taxon>Pyxidicoccus</taxon>
    </lineage>
</organism>
<sequence length="128" mass="13975">MPDVRQPADMNAAFAAAYNTGRIEELLALYEPEALLVGQGDTLRRGLEAIRAELEGLLALGGRMESTNIYALTVGDLSMLSARFRLEGRSADGAPFTVEGQTAEVVRRQRDGRWLYVIDHPTGAQLGR</sequence>